<dbReference type="PANTHER" id="PTHR30143">
    <property type="entry name" value="ACID HYDRATASE"/>
    <property type="match status" value="1"/>
</dbReference>
<dbReference type="GO" id="GO:0008684">
    <property type="term" value="F:2-oxopent-4-enoate hydratase activity"/>
    <property type="evidence" value="ECO:0007669"/>
    <property type="project" value="TreeGrafter"/>
</dbReference>
<dbReference type="SUPFAM" id="SSF56529">
    <property type="entry name" value="FAH"/>
    <property type="match status" value="1"/>
</dbReference>
<dbReference type="Gene3D" id="3.90.850.10">
    <property type="entry name" value="Fumarylacetoacetase-like, C-terminal domain"/>
    <property type="match status" value="1"/>
</dbReference>
<keyword evidence="1" id="KW-0456">Lyase</keyword>
<dbReference type="InterPro" id="IPR036663">
    <property type="entry name" value="Fumarylacetoacetase_C_sf"/>
</dbReference>
<dbReference type="InterPro" id="IPR012690">
    <property type="entry name" value="HpcG"/>
</dbReference>
<organism evidence="3 4">
    <name type="scientific">Cycloclasticus pugetii</name>
    <dbReference type="NCBI Taxonomy" id="34068"/>
    <lineage>
        <taxon>Bacteria</taxon>
        <taxon>Pseudomonadati</taxon>
        <taxon>Pseudomonadota</taxon>
        <taxon>Gammaproteobacteria</taxon>
        <taxon>Thiotrichales</taxon>
        <taxon>Piscirickettsiaceae</taxon>
        <taxon>Cycloclasticus</taxon>
    </lineage>
</organism>
<evidence type="ECO:0000313" key="3">
    <source>
        <dbReference type="EMBL" id="EPD12810.1"/>
    </source>
</evidence>
<dbReference type="Pfam" id="PF01557">
    <property type="entry name" value="FAA_hydrolase"/>
    <property type="match status" value="1"/>
</dbReference>
<dbReference type="GO" id="GO:0018817">
    <property type="term" value="F:2-oxo-hept-3-ene-1,7-dioate hydratase activity"/>
    <property type="evidence" value="ECO:0007669"/>
    <property type="project" value="InterPro"/>
</dbReference>
<dbReference type="RefSeq" id="WP_015006592.1">
    <property type="nucleotide sequence ID" value="NZ_FQZJ01000001.1"/>
</dbReference>
<dbReference type="InterPro" id="IPR050772">
    <property type="entry name" value="Hydratase-Decarb/MhpD_sf"/>
</dbReference>
<accession>A0AB33Z0E6</accession>
<name>A0AB33Z0E6_9GAMM</name>
<dbReference type="EMBL" id="ASHL01000006">
    <property type="protein sequence ID" value="EPD12810.1"/>
    <property type="molecule type" value="Genomic_DNA"/>
</dbReference>
<dbReference type="AlphaFoldDB" id="A0AB33Z0E6"/>
<reference evidence="3 4" key="1">
    <citation type="journal article" date="2013" name="Genome Announc.">
        <title>Genome Sequence of the Pyrene- and Fluoranthene-Degrading Bacterium Cycloclasticus sp. Strain PY97M.</title>
        <authorList>
            <person name="Cui Z."/>
            <person name="Xu G."/>
            <person name="Li Q."/>
            <person name="Gao W."/>
            <person name="Zheng L."/>
        </authorList>
    </citation>
    <scope>NUCLEOTIDE SEQUENCE [LARGE SCALE GENOMIC DNA]</scope>
    <source>
        <strain evidence="3 4">PY97M</strain>
    </source>
</reference>
<evidence type="ECO:0000313" key="4">
    <source>
        <dbReference type="Proteomes" id="UP000015462"/>
    </source>
</evidence>
<sequence length="267" mass="29050">MLDQKILEASALALDKALASGETIPQFSQLYPEMTIEDGYAIQAEWTKIRLAQGRKIVGRKIGLTSRAMQMASQITEPDYGTLMDDMVFSDNSEIPFDRFIAPLVEVEIAFVLGKRLVGEDITLTDVLKATDYVCPAVEIVDSRVIRVDPETGKRRKVFDTIADNAACAGLITGGRPVKPMDVDLRWIGGVISRNGLIEETGVSAGVLNHPGNGIVWLAKRFAPHGISLEPGQVILGGSFTRLLSVERGDTFHADFGTLGSIGFRFV</sequence>
<dbReference type="Proteomes" id="UP000015462">
    <property type="component" value="Unassembled WGS sequence"/>
</dbReference>
<gene>
    <name evidence="3" type="ORF">L196_08071</name>
</gene>
<evidence type="ECO:0000256" key="1">
    <source>
        <dbReference type="ARBA" id="ARBA00023239"/>
    </source>
</evidence>
<protein>
    <submittedName>
        <fullName evidence="3">2-oxo-hepta-3-ene-1,7-dioic acid hydratase</fullName>
    </submittedName>
</protein>
<dbReference type="GO" id="GO:0005737">
    <property type="term" value="C:cytoplasm"/>
    <property type="evidence" value="ECO:0007669"/>
    <property type="project" value="TreeGrafter"/>
</dbReference>
<feature type="domain" description="Fumarylacetoacetase-like C-terminal" evidence="2">
    <location>
        <begin position="58"/>
        <end position="265"/>
    </location>
</feature>
<comment type="caution">
    <text evidence="3">The sequence shown here is derived from an EMBL/GenBank/DDBJ whole genome shotgun (WGS) entry which is preliminary data.</text>
</comment>
<evidence type="ECO:0000259" key="2">
    <source>
        <dbReference type="Pfam" id="PF01557"/>
    </source>
</evidence>
<dbReference type="PANTHER" id="PTHR30143:SF0">
    <property type="entry name" value="2-KETO-4-PENTENOATE HYDRATASE"/>
    <property type="match status" value="1"/>
</dbReference>
<dbReference type="InterPro" id="IPR011234">
    <property type="entry name" value="Fumarylacetoacetase-like_C"/>
</dbReference>
<keyword evidence="4" id="KW-1185">Reference proteome</keyword>
<dbReference type="NCBIfam" id="TIGR02312">
    <property type="entry name" value="HpaH"/>
    <property type="match status" value="1"/>
</dbReference>
<proteinExistence type="predicted"/>